<sequence length="289" mass="32518">MSQCPIPKCDNATGTRRRICRVHADELRDMLRSLVSTATHSGHRGPGALDYLDDACSGATKLGEQARHITEHDAPMPVNFNANSLQKSTAITIISWAIILHADIRTDLTIWGGHNAARQAATWLADNIEAIAYNEHVAQLHADIKRTITAIEHSINRRRPPRYCGPCPAPHPETPDRRCDAEITAHRRAKTIRCRQCKTEHQVDELIRENLDGLGHWHFHAHEVLRILDGFEIPISKTTFYRWRREGKLQPAHYDGAGKPLFLFADVQKLVEQSANKRTSNTPIHTTGA</sequence>
<organism evidence="1 2">
    <name type="scientific">Mycolicibacter heraklionensis</name>
    <dbReference type="NCBI Taxonomy" id="512402"/>
    <lineage>
        <taxon>Bacteria</taxon>
        <taxon>Bacillati</taxon>
        <taxon>Actinomycetota</taxon>
        <taxon>Actinomycetes</taxon>
        <taxon>Mycobacteriales</taxon>
        <taxon>Mycobacteriaceae</taxon>
        <taxon>Mycolicibacter</taxon>
    </lineage>
</organism>
<comment type="caution">
    <text evidence="1">The sequence shown here is derived from an EMBL/GenBank/DDBJ whole genome shotgun (WGS) entry which is preliminary data.</text>
</comment>
<proteinExistence type="predicted"/>
<evidence type="ECO:0000313" key="2">
    <source>
        <dbReference type="Proteomes" id="UP000036464"/>
    </source>
</evidence>
<protein>
    <submittedName>
        <fullName evidence="1">Uncharacterized protein</fullName>
    </submittedName>
</protein>
<accession>A0ABR5FKN3</accession>
<name>A0ABR5FKN3_9MYCO</name>
<keyword evidence="2" id="KW-1185">Reference proteome</keyword>
<evidence type="ECO:0000313" key="1">
    <source>
        <dbReference type="EMBL" id="KLO31596.1"/>
    </source>
</evidence>
<dbReference type="RefSeq" id="WP_047317382.1">
    <property type="nucleotide sequence ID" value="NZ_LDPO01000001.1"/>
</dbReference>
<dbReference type="Proteomes" id="UP000036464">
    <property type="component" value="Unassembled WGS sequence"/>
</dbReference>
<reference evidence="1 2" key="1">
    <citation type="submission" date="2015-05" db="EMBL/GenBank/DDBJ databases">
        <title>Genome sequence of Mycobacterium heraklionense Davo strain.</title>
        <authorList>
            <person name="Greninger A.L."/>
            <person name="Cunningham G."/>
            <person name="Miller S."/>
        </authorList>
    </citation>
    <scope>NUCLEOTIDE SEQUENCE [LARGE SCALE GENOMIC DNA]</scope>
    <source>
        <strain evidence="1 2">Davo</strain>
    </source>
</reference>
<dbReference type="EMBL" id="LDPO01000001">
    <property type="protein sequence ID" value="KLO31596.1"/>
    <property type="molecule type" value="Genomic_DNA"/>
</dbReference>
<gene>
    <name evidence="1" type="ORF">ABW16_01825</name>
</gene>